<protein>
    <submittedName>
        <fullName evidence="1">Uncharacterized protein</fullName>
    </submittedName>
</protein>
<gene>
    <name evidence="1" type="ORF">Tci_039739</name>
</gene>
<accession>A0A6L2M153</accession>
<reference evidence="1" key="1">
    <citation type="journal article" date="2019" name="Sci. Rep.">
        <title>Draft genome of Tanacetum cinerariifolium, the natural source of mosquito coil.</title>
        <authorList>
            <person name="Yamashiro T."/>
            <person name="Shiraishi A."/>
            <person name="Satake H."/>
            <person name="Nakayama K."/>
        </authorList>
    </citation>
    <scope>NUCLEOTIDE SEQUENCE</scope>
</reference>
<comment type="caution">
    <text evidence="1">The sequence shown here is derived from an EMBL/GenBank/DDBJ whole genome shotgun (WGS) entry which is preliminary data.</text>
</comment>
<dbReference type="AlphaFoldDB" id="A0A6L2M153"/>
<evidence type="ECO:0000313" key="1">
    <source>
        <dbReference type="EMBL" id="GEU67761.1"/>
    </source>
</evidence>
<name>A0A6L2M153_TANCI</name>
<dbReference type="EMBL" id="BKCJ010005624">
    <property type="protein sequence ID" value="GEU67761.1"/>
    <property type="molecule type" value="Genomic_DNA"/>
</dbReference>
<proteinExistence type="predicted"/>
<sequence>MHPDYLFATIFLGCDSAVYKKNKTVESNVLNSNAKLVESGTSPTSDKSEIAYVIVIEGTNAVMNDKVFDVTLNVDNCGARSVPSLFQDLCRHNMVKNKVTSDCNVASVMVDKSVKLETNIESDYQNMYVEV</sequence>
<organism evidence="1">
    <name type="scientific">Tanacetum cinerariifolium</name>
    <name type="common">Dalmatian daisy</name>
    <name type="synonym">Chrysanthemum cinerariifolium</name>
    <dbReference type="NCBI Taxonomy" id="118510"/>
    <lineage>
        <taxon>Eukaryota</taxon>
        <taxon>Viridiplantae</taxon>
        <taxon>Streptophyta</taxon>
        <taxon>Embryophyta</taxon>
        <taxon>Tracheophyta</taxon>
        <taxon>Spermatophyta</taxon>
        <taxon>Magnoliopsida</taxon>
        <taxon>eudicotyledons</taxon>
        <taxon>Gunneridae</taxon>
        <taxon>Pentapetalae</taxon>
        <taxon>asterids</taxon>
        <taxon>campanulids</taxon>
        <taxon>Asterales</taxon>
        <taxon>Asteraceae</taxon>
        <taxon>Asteroideae</taxon>
        <taxon>Anthemideae</taxon>
        <taxon>Anthemidinae</taxon>
        <taxon>Tanacetum</taxon>
    </lineage>
</organism>